<dbReference type="EMBL" id="JBHTAS010000001">
    <property type="protein sequence ID" value="MFC7141656.1"/>
    <property type="molecule type" value="Genomic_DNA"/>
</dbReference>
<name>A0ABD5Y7H5_9EURY</name>
<dbReference type="GeneID" id="78821976"/>
<evidence type="ECO:0000313" key="1">
    <source>
        <dbReference type="EMBL" id="MFC7141656.1"/>
    </source>
</evidence>
<dbReference type="AlphaFoldDB" id="A0ABD5Y7H5"/>
<dbReference type="Proteomes" id="UP001596432">
    <property type="component" value="Unassembled WGS sequence"/>
</dbReference>
<protein>
    <submittedName>
        <fullName evidence="1">Uncharacterized protein</fullName>
    </submittedName>
</protein>
<sequence>MSAPTPPLRELARALADVVGVAERLAFWAGIALPCVHLPLLALRGFSPETMPLLAALWTIHGVALLAGRGHLSDGPNR</sequence>
<proteinExistence type="predicted"/>
<dbReference type="InterPro" id="IPR058341">
    <property type="entry name" value="DUF8028"/>
</dbReference>
<accession>A0ABD5Y7H5</accession>
<evidence type="ECO:0000313" key="2">
    <source>
        <dbReference type="Proteomes" id="UP001596432"/>
    </source>
</evidence>
<gene>
    <name evidence="1" type="ORF">ACFQMA_17690</name>
</gene>
<keyword evidence="2" id="KW-1185">Reference proteome</keyword>
<comment type="caution">
    <text evidence="1">The sequence shown here is derived from an EMBL/GenBank/DDBJ whole genome shotgun (WGS) entry which is preliminary data.</text>
</comment>
<organism evidence="1 2">
    <name type="scientific">Halosimplex aquaticum</name>
    <dbReference type="NCBI Taxonomy" id="3026162"/>
    <lineage>
        <taxon>Archaea</taxon>
        <taxon>Methanobacteriati</taxon>
        <taxon>Methanobacteriota</taxon>
        <taxon>Stenosarchaea group</taxon>
        <taxon>Halobacteria</taxon>
        <taxon>Halobacteriales</taxon>
        <taxon>Haloarculaceae</taxon>
        <taxon>Halosimplex</taxon>
    </lineage>
</organism>
<dbReference type="Pfam" id="PF26071">
    <property type="entry name" value="DUF8028"/>
    <property type="match status" value="1"/>
</dbReference>
<dbReference type="RefSeq" id="WP_274322736.1">
    <property type="nucleotide sequence ID" value="NZ_CP118158.1"/>
</dbReference>
<reference evidence="1 2" key="1">
    <citation type="journal article" date="2019" name="Int. J. Syst. Evol. Microbiol.">
        <title>The Global Catalogue of Microorganisms (GCM) 10K type strain sequencing project: providing services to taxonomists for standard genome sequencing and annotation.</title>
        <authorList>
            <consortium name="The Broad Institute Genomics Platform"/>
            <consortium name="The Broad Institute Genome Sequencing Center for Infectious Disease"/>
            <person name="Wu L."/>
            <person name="Ma J."/>
        </authorList>
    </citation>
    <scope>NUCLEOTIDE SEQUENCE [LARGE SCALE GENOMIC DNA]</scope>
    <source>
        <strain evidence="1 2">XZYJT29</strain>
    </source>
</reference>